<feature type="signal peptide" evidence="1">
    <location>
        <begin position="1"/>
        <end position="30"/>
    </location>
</feature>
<sequence>MTIKKLGARRWSLLLAAVLSANALSIVAPAAPAQAAAFCECVKYVKTRYTLTHVGDAYQWEGFLPLEGWTKMTVGTARVGDIVVWDQWEMPQWGHIAIVQAIYGSSQGLSMVFRGSNQAGTKFTQNNCNNVSDWSSTTAWGNASFFHK</sequence>
<dbReference type="InterPro" id="IPR038765">
    <property type="entry name" value="Papain-like_cys_pep_sf"/>
</dbReference>
<feature type="domain" description="Peptidase C51" evidence="2">
    <location>
        <begin position="16"/>
        <end position="147"/>
    </location>
</feature>
<dbReference type="Proteomes" id="UP000587527">
    <property type="component" value="Unassembled WGS sequence"/>
</dbReference>
<proteinExistence type="predicted"/>
<evidence type="ECO:0000256" key="1">
    <source>
        <dbReference type="SAM" id="SignalP"/>
    </source>
</evidence>
<comment type="caution">
    <text evidence="3">The sequence shown here is derived from an EMBL/GenBank/DDBJ whole genome shotgun (WGS) entry which is preliminary data.</text>
</comment>
<dbReference type="AlphaFoldDB" id="A0A841BJ67"/>
<dbReference type="PROSITE" id="PS50911">
    <property type="entry name" value="CHAP"/>
    <property type="match status" value="1"/>
</dbReference>
<gene>
    <name evidence="3" type="ORF">F4553_000201</name>
</gene>
<feature type="chain" id="PRO_5038372258" description="Peptidase C51 domain-containing protein" evidence="1">
    <location>
        <begin position="31"/>
        <end position="148"/>
    </location>
</feature>
<organism evidence="3 4">
    <name type="scientific">Allocatelliglobosispora scoriae</name>
    <dbReference type="NCBI Taxonomy" id="643052"/>
    <lineage>
        <taxon>Bacteria</taxon>
        <taxon>Bacillati</taxon>
        <taxon>Actinomycetota</taxon>
        <taxon>Actinomycetes</taxon>
        <taxon>Micromonosporales</taxon>
        <taxon>Micromonosporaceae</taxon>
        <taxon>Allocatelliglobosispora</taxon>
    </lineage>
</organism>
<name>A0A841BJ67_9ACTN</name>
<evidence type="ECO:0000259" key="2">
    <source>
        <dbReference type="PROSITE" id="PS50911"/>
    </source>
</evidence>
<dbReference type="SUPFAM" id="SSF54001">
    <property type="entry name" value="Cysteine proteinases"/>
    <property type="match status" value="1"/>
</dbReference>
<evidence type="ECO:0000313" key="4">
    <source>
        <dbReference type="Proteomes" id="UP000587527"/>
    </source>
</evidence>
<keyword evidence="1" id="KW-0732">Signal</keyword>
<dbReference type="EMBL" id="JACHMN010000001">
    <property type="protein sequence ID" value="MBB5866822.1"/>
    <property type="molecule type" value="Genomic_DNA"/>
</dbReference>
<evidence type="ECO:0000313" key="3">
    <source>
        <dbReference type="EMBL" id="MBB5866822.1"/>
    </source>
</evidence>
<reference evidence="3 4" key="1">
    <citation type="submission" date="2020-08" db="EMBL/GenBank/DDBJ databases">
        <title>Sequencing the genomes of 1000 actinobacteria strains.</title>
        <authorList>
            <person name="Klenk H.-P."/>
        </authorList>
    </citation>
    <scope>NUCLEOTIDE SEQUENCE [LARGE SCALE GENOMIC DNA]</scope>
    <source>
        <strain evidence="3 4">DSM 45362</strain>
    </source>
</reference>
<accession>A0A841BJ67</accession>
<dbReference type="InterPro" id="IPR007921">
    <property type="entry name" value="CHAP_dom"/>
</dbReference>
<protein>
    <recommendedName>
        <fullName evidence="2">Peptidase C51 domain-containing protein</fullName>
    </recommendedName>
</protein>
<dbReference type="Pfam" id="PF05257">
    <property type="entry name" value="CHAP"/>
    <property type="match status" value="1"/>
</dbReference>
<dbReference type="RefSeq" id="WP_184830902.1">
    <property type="nucleotide sequence ID" value="NZ_JACHMN010000001.1"/>
</dbReference>
<keyword evidence="4" id="KW-1185">Reference proteome</keyword>
<dbReference type="Gene3D" id="3.90.1720.10">
    <property type="entry name" value="endopeptidase domain like (from Nostoc punctiforme)"/>
    <property type="match status" value="1"/>
</dbReference>